<organism evidence="2 3">
    <name type="scientific">Candidatus Sulfuritelmatomonas gaucii</name>
    <dbReference type="NCBI Taxonomy" id="2043161"/>
    <lineage>
        <taxon>Bacteria</taxon>
        <taxon>Pseudomonadati</taxon>
        <taxon>Acidobacteriota</taxon>
        <taxon>Terriglobia</taxon>
        <taxon>Terriglobales</taxon>
        <taxon>Acidobacteriaceae</taxon>
        <taxon>Candidatus Sulfuritelmatomonas</taxon>
    </lineage>
</organism>
<gene>
    <name evidence="2" type="ORF">SBA5_330093</name>
</gene>
<evidence type="ECO:0000313" key="2">
    <source>
        <dbReference type="EMBL" id="SPE22051.1"/>
    </source>
</evidence>
<feature type="region of interest" description="Disordered" evidence="1">
    <location>
        <begin position="62"/>
        <end position="81"/>
    </location>
</feature>
<evidence type="ECO:0000313" key="3">
    <source>
        <dbReference type="Proteomes" id="UP000239735"/>
    </source>
</evidence>
<dbReference type="EMBL" id="OKRB01000090">
    <property type="protein sequence ID" value="SPE22051.1"/>
    <property type="molecule type" value="Genomic_DNA"/>
</dbReference>
<dbReference type="AlphaFoldDB" id="A0A2N9LFK9"/>
<sequence length="81" mass="8241">MASAMVQSADPHPSLTAPATCPEYPGPTLAILMPVHALTVSATGLREAGVQRHKAVAGYVVRSSTPSRTHAGRGPPAANLS</sequence>
<accession>A0A2N9LFK9</accession>
<dbReference type="Proteomes" id="UP000239735">
    <property type="component" value="Unassembled WGS sequence"/>
</dbReference>
<reference evidence="3" key="1">
    <citation type="submission" date="2018-02" db="EMBL/GenBank/DDBJ databases">
        <authorList>
            <person name="Hausmann B."/>
        </authorList>
    </citation>
    <scope>NUCLEOTIDE SEQUENCE [LARGE SCALE GENOMIC DNA]</scope>
    <source>
        <strain evidence="3">Peat soil MAG SbA5</strain>
    </source>
</reference>
<feature type="region of interest" description="Disordered" evidence="1">
    <location>
        <begin position="1"/>
        <end position="21"/>
    </location>
</feature>
<evidence type="ECO:0000256" key="1">
    <source>
        <dbReference type="SAM" id="MobiDB-lite"/>
    </source>
</evidence>
<proteinExistence type="predicted"/>
<name>A0A2N9LFK9_9BACT</name>
<protein>
    <submittedName>
        <fullName evidence="2">Uncharacterized protein</fullName>
    </submittedName>
</protein>